<evidence type="ECO:0000313" key="2">
    <source>
        <dbReference type="Proteomes" id="UP000198287"/>
    </source>
</evidence>
<accession>A0A226E8S1</accession>
<protein>
    <recommendedName>
        <fullName evidence="3">F-box domain-containing protein</fullName>
    </recommendedName>
</protein>
<reference evidence="1 2" key="1">
    <citation type="submission" date="2015-12" db="EMBL/GenBank/DDBJ databases">
        <title>The genome of Folsomia candida.</title>
        <authorList>
            <person name="Faddeeva A."/>
            <person name="Derks M.F."/>
            <person name="Anvar Y."/>
            <person name="Smit S."/>
            <person name="Van Straalen N."/>
            <person name="Roelofs D."/>
        </authorList>
    </citation>
    <scope>NUCLEOTIDE SEQUENCE [LARGE SCALE GENOMIC DNA]</scope>
    <source>
        <strain evidence="1 2">VU population</strain>
        <tissue evidence="1">Whole body</tissue>
    </source>
</reference>
<dbReference type="SUPFAM" id="SSF52047">
    <property type="entry name" value="RNI-like"/>
    <property type="match status" value="1"/>
</dbReference>
<comment type="caution">
    <text evidence="1">The sequence shown here is derived from an EMBL/GenBank/DDBJ whole genome shotgun (WGS) entry which is preliminary data.</text>
</comment>
<dbReference type="EMBL" id="LNIX01000005">
    <property type="protein sequence ID" value="OXA53454.1"/>
    <property type="molecule type" value="Genomic_DNA"/>
</dbReference>
<dbReference type="OMA" id="MEDISPQ"/>
<sequence length="616" mass="69444">MEIGDHIVPRRSIHAEKTNQGFSFIDYHQESPSERMEDISPQILEDQQPIDVDEEETTSWRQTNPLLIANVLETIFSHVDHATLKTCCTVSSLWCVLATPLLRSRSQIHLGGPLYDERSEAFLSTMSSSATLPMASLTYKLHRTCAAHSSFLSSRAANFFSQFGPSLTSLTLQAYHVSNPKQYFSVVSHLVGRDCPSLTRLALTHLQFLHFDDPLDPATLNFTSPSIRHFTIDWGATFTLRPGRVLNGVAVFKSLLAIAPNATNLAIECPDGGETFTLFLRTLRDSQISGHLTTFSLAGAPLDKVAMNVLNSMNFPKLTSFTIDSKITVQTEFIQFLEKLSPTLEKLVMFGDNWGINGEGRITMDFPLMPKLRVFKYENFSGLRVASADFLKRLPNLGELVIRNCVTSSVGDMRRTVYGTMFSPREEIMGENPIYVNVHVKKVVLDVVFVPSFENLGSIDKILKMFPNMAEFELTVSFACKNICVGYVLETLAESKIRKLKIKFLKCAELSHERVSASFRAALERYLPKFSELQRVEFTLNDLPSMSRFHLPLYVVEGMLCTKSLRVLNLTGFFIGEDFEEETEMCRQLLDYKLVEWNISDSVIPGSLYCSILTTY</sequence>
<evidence type="ECO:0000313" key="1">
    <source>
        <dbReference type="EMBL" id="OXA53454.1"/>
    </source>
</evidence>
<evidence type="ECO:0008006" key="3">
    <source>
        <dbReference type="Google" id="ProtNLM"/>
    </source>
</evidence>
<keyword evidence="2" id="KW-1185">Reference proteome</keyword>
<dbReference type="Proteomes" id="UP000198287">
    <property type="component" value="Unassembled WGS sequence"/>
</dbReference>
<dbReference type="AlphaFoldDB" id="A0A226E8S1"/>
<gene>
    <name evidence="1" type="ORF">Fcan01_10248</name>
</gene>
<organism evidence="1 2">
    <name type="scientific">Folsomia candida</name>
    <name type="common">Springtail</name>
    <dbReference type="NCBI Taxonomy" id="158441"/>
    <lineage>
        <taxon>Eukaryota</taxon>
        <taxon>Metazoa</taxon>
        <taxon>Ecdysozoa</taxon>
        <taxon>Arthropoda</taxon>
        <taxon>Hexapoda</taxon>
        <taxon>Collembola</taxon>
        <taxon>Entomobryomorpha</taxon>
        <taxon>Isotomoidea</taxon>
        <taxon>Isotomidae</taxon>
        <taxon>Proisotominae</taxon>
        <taxon>Folsomia</taxon>
    </lineage>
</organism>
<dbReference type="Gene3D" id="3.80.10.10">
    <property type="entry name" value="Ribonuclease Inhibitor"/>
    <property type="match status" value="1"/>
</dbReference>
<proteinExistence type="predicted"/>
<name>A0A226E8S1_FOLCA</name>
<dbReference type="InterPro" id="IPR032675">
    <property type="entry name" value="LRR_dom_sf"/>
</dbReference>